<dbReference type="Gene3D" id="3.30.2410.10">
    <property type="entry name" value="Hect, E3 ligase catalytic domain"/>
    <property type="match status" value="1"/>
</dbReference>
<feature type="region of interest" description="Disordered" evidence="6">
    <location>
        <begin position="573"/>
        <end position="597"/>
    </location>
</feature>
<dbReference type="PANTHER" id="PTHR45700:SF2">
    <property type="entry name" value="UBIQUITIN-PROTEIN LIGASE E3C"/>
    <property type="match status" value="1"/>
</dbReference>
<dbReference type="PROSITE" id="PS50237">
    <property type="entry name" value="HECT"/>
    <property type="match status" value="2"/>
</dbReference>
<evidence type="ECO:0000256" key="2">
    <source>
        <dbReference type="ARBA" id="ARBA00012485"/>
    </source>
</evidence>
<gene>
    <name evidence="8" type="primary">HUL5</name>
    <name evidence="8" type="ORF">V5O48_010387</name>
</gene>
<organism evidence="8 9">
    <name type="scientific">Marasmius crinis-equi</name>
    <dbReference type="NCBI Taxonomy" id="585013"/>
    <lineage>
        <taxon>Eukaryota</taxon>
        <taxon>Fungi</taxon>
        <taxon>Dikarya</taxon>
        <taxon>Basidiomycota</taxon>
        <taxon>Agaricomycotina</taxon>
        <taxon>Agaricomycetes</taxon>
        <taxon>Agaricomycetidae</taxon>
        <taxon>Agaricales</taxon>
        <taxon>Marasmiineae</taxon>
        <taxon>Marasmiaceae</taxon>
        <taxon>Marasmius</taxon>
    </lineage>
</organism>
<dbReference type="InterPro" id="IPR044611">
    <property type="entry name" value="E3A/B/C-like"/>
</dbReference>
<dbReference type="GO" id="GO:0016874">
    <property type="term" value="F:ligase activity"/>
    <property type="evidence" value="ECO:0007669"/>
    <property type="project" value="UniProtKB-KW"/>
</dbReference>
<sequence length="1941" mass="211331">RRNERIEHKRRVDAAVHVQAWWRGCCERRRVREVLLGEIDSQLGVFNEGTVRRVCFVGVGGGGKDVLGRWSRAVVARNDGLGDLNDYLRRTLTRTLLNLVASGVNSEYCADHLALLTALKSPPPPNFYQLISKSLRETTKTSVSLPALITLLFSVPPNQRDLLIHILTIPLLPNRLPLQTLTALSSSLPLSQLGMNDVQGLATQLTMEDKVHLLSNLLAFTTPRYPKLPKKALSAYLNLIADLLDPFPPNAFDPEAAAAAAKSTIQDDEDDIQVRVVESFDAPPLPPPTLALPKIDAKTLKRIQGLVAPSHITSLMSATATATATSTEARSHLFRVVLGMIRVWPAKKESVVAGLWGGGGIVKDLWRGWVRSSGLGREVGDPSSSSSPYDVLVPQTGSQPKSRLVPQTLGAQQQDPWPALLLLCEIYTQVLGTMGDDEFFGAGTDGASSFSAAAPLTSTAIRNPLSLDDLRLLSRMVLNVVWVMYTSPPPPPPPLPTSTSTPTPTPTPTPLSSPNAWHETRVTLTTLLRALHARDARRAYVPEGHWIKLAGDDGGWDSFVEAALVEEERVLADTEEDPDRMDVDSEPSSYPYGGGGGGGGGGYGAGGVRVEYIGGDEGAGLGFDLDYPPPPRGGRYHHPHPRAQNQNQNSIRAKRAKERLAKHQRILEDIPFAVPFELRVIRRGSSSSSSFRSSSSSSSYVTQALATLTHPHLSMHNARYPGHARNRVEIRRTHISQDGFDKLGSEEIDFKDPIEIIFKDQWGQEEAGIDGGGLFKEFFTSLSKEVFDPQRGLWVETGGGGGGIGGGGGGVGGREEEGGGRELYPRAGKYQEERYSLEWYRFVGRVVGKALYDGILVDVVFARVCFVGVGGGGKDVLGRWSRAVVARNDGLGDLNDYLRRTLTRTLLNLVASGVNSEYCADHLALLTALKSPPPPNFYQLISRSLRETTKTSASLPALITLLFSVPPNQRDLLIHILTIPLLPNRLPLQTLTALSSSLPLSQLGMNDVQGLATQLTMEDKLHLLSNLLAFTTPRYPKLPKKALSAYLNLIADLLDPFPPNAFDPEAAAAAAKSTIQDDEDDIQVRVVESFDAPPLPPPTLALPKIDAKTLKRIQGLVAPSHITSLMSATATATSTEARSHLFRVVLGMIRVWPAKKESVVAGLWGGGGIVKDLWRGWVRSSGLGREVGDPSSSSSPYDVLVPQVGSRLVPQTLGAQQQDPWPALLLLCEIYTQVLGTMGDDEFFGAGTDGASSFSAAAPLTSTAIRNPLSLDDLRLLSRMVLNVVWVMYTSPPPPPPPPPTSTSTPTPTPTPTPLSSPNAWHETRVTLTTLLRALHARDARRAYVPEGHWIKLAGDDGGWDSFVEAALVEEERVLADTEEDPDRMDVDSEPSSYPYGGGGGGGYGAGGVRVEYIGGDEGAGLGFDLDYPPPPRGGRYHHHAHPHPRAQNQNSIRAKRAKERLAKHQRILEDIPFAVPFELRVRVFRGYVALDQVIRRGSSSSFRSSSSSSSYVTQALTTLTHPHLSMHNARYPGHARNRVEIRRTHISQDGFDKLGSGSEEIDFKDPIEIIFKDQWGQEEAGIDGGGLFKEFFTSLSKEVFDPQRGLWVETGGGGGMGLSGNGRDEEGGRELYPRAGKYQEERYSLEWYRFVGRVVGKALYDGILVDVVFARFFLARWLALGAGSSSGGGAGVSGGGAAAGRMTLLDDLRSLDEEVWRGLVFLKHLNPVGGEVEALGLRFCVDVEEFGQTTTHDLIPHGSLIPVTPQNRLQYISLLAHFKLIKQIRLQSHAFFSGVAQVIPARWVRMFTPSELSHLLGGSAGDVDVEDLRRHTKYGGLYVDGDGEGGDQRVRWFWEVVRGFSERERRGLLRFVTSCSRGPLLGFKELNPQFAIRDAGEDQDRLPTASTCVNLLKLPRYASRAVMRAKLLQAINSGAGFDLS</sequence>
<dbReference type="InterPro" id="IPR035983">
    <property type="entry name" value="Hect_E3_ubiquitin_ligase"/>
</dbReference>
<dbReference type="EC" id="2.3.2.26" evidence="2"/>
<dbReference type="InterPro" id="IPR000569">
    <property type="entry name" value="HECT_dom"/>
</dbReference>
<dbReference type="SMART" id="SM00119">
    <property type="entry name" value="HECTc"/>
    <property type="match status" value="1"/>
</dbReference>
<feature type="compositionally biased region" description="Basic residues" evidence="6">
    <location>
        <begin position="1435"/>
        <end position="1445"/>
    </location>
</feature>
<evidence type="ECO:0000256" key="1">
    <source>
        <dbReference type="ARBA" id="ARBA00000885"/>
    </source>
</evidence>
<dbReference type="Pfam" id="PF00632">
    <property type="entry name" value="HECT"/>
    <property type="match status" value="2"/>
</dbReference>
<dbReference type="PROSITE" id="PS50096">
    <property type="entry name" value="IQ"/>
    <property type="match status" value="1"/>
</dbReference>
<evidence type="ECO:0000313" key="8">
    <source>
        <dbReference type="EMBL" id="KAL0571569.1"/>
    </source>
</evidence>
<dbReference type="Gene3D" id="3.90.1750.10">
    <property type="entry name" value="Hect, E3 ligase catalytic domains"/>
    <property type="match status" value="2"/>
</dbReference>
<proteinExistence type="predicted"/>
<comment type="caution">
    <text evidence="8">The sequence shown here is derived from an EMBL/GenBank/DDBJ whole genome shotgun (WGS) entry which is preliminary data.</text>
</comment>
<keyword evidence="3 8" id="KW-0808">Transferase</keyword>
<keyword evidence="8" id="KW-0436">Ligase</keyword>
<name>A0ABR3F8H5_9AGAR</name>
<evidence type="ECO:0000256" key="4">
    <source>
        <dbReference type="ARBA" id="ARBA00022786"/>
    </source>
</evidence>
<comment type="catalytic activity">
    <reaction evidence="1">
        <text>S-ubiquitinyl-[E2 ubiquitin-conjugating enzyme]-L-cysteine + [acceptor protein]-L-lysine = [E2 ubiquitin-conjugating enzyme]-L-cysteine + N(6)-ubiquitinyl-[acceptor protein]-L-lysine.</text>
        <dbReference type="EC" id="2.3.2.26"/>
    </reaction>
</comment>
<keyword evidence="8" id="KW-0012">Acyltransferase</keyword>
<feature type="region of interest" description="Disordered" evidence="6">
    <location>
        <begin position="489"/>
        <end position="517"/>
    </location>
</feature>
<evidence type="ECO:0000259" key="7">
    <source>
        <dbReference type="PROSITE" id="PS50237"/>
    </source>
</evidence>
<feature type="region of interest" description="Disordered" evidence="6">
    <location>
        <begin position="1293"/>
        <end position="1322"/>
    </location>
</feature>
<feature type="non-terminal residue" evidence="8">
    <location>
        <position position="1"/>
    </location>
</feature>
<evidence type="ECO:0000256" key="3">
    <source>
        <dbReference type="ARBA" id="ARBA00022679"/>
    </source>
</evidence>
<evidence type="ECO:0000256" key="6">
    <source>
        <dbReference type="SAM" id="MobiDB-lite"/>
    </source>
</evidence>
<dbReference type="GO" id="GO:0061630">
    <property type="term" value="F:ubiquitin protein ligase activity"/>
    <property type="evidence" value="ECO:0007669"/>
    <property type="project" value="UniProtKB-EC"/>
</dbReference>
<feature type="compositionally biased region" description="Pro residues" evidence="6">
    <location>
        <begin position="1293"/>
        <end position="1315"/>
    </location>
</feature>
<protein>
    <recommendedName>
        <fullName evidence="2">HECT-type E3 ubiquitin transferase</fullName>
        <ecNumber evidence="2">2.3.2.26</ecNumber>
    </recommendedName>
</protein>
<feature type="region of interest" description="Disordered" evidence="6">
    <location>
        <begin position="1377"/>
        <end position="1401"/>
    </location>
</feature>
<feature type="domain" description="HECT" evidence="7">
    <location>
        <begin position="1560"/>
        <end position="1941"/>
    </location>
</feature>
<feature type="region of interest" description="Disordered" evidence="6">
    <location>
        <begin position="1430"/>
        <end position="1453"/>
    </location>
</feature>
<dbReference type="Gene3D" id="3.30.2160.10">
    <property type="entry name" value="Hect, E3 ligase catalytic domain"/>
    <property type="match status" value="1"/>
</dbReference>
<dbReference type="EMBL" id="JBAHYK010000747">
    <property type="protein sequence ID" value="KAL0571569.1"/>
    <property type="molecule type" value="Genomic_DNA"/>
</dbReference>
<keyword evidence="4 5" id="KW-0833">Ubl conjugation pathway</keyword>
<keyword evidence="9" id="KW-1185">Reference proteome</keyword>
<dbReference type="SUPFAM" id="SSF56204">
    <property type="entry name" value="Hect, E3 ligase catalytic domain"/>
    <property type="match status" value="2"/>
</dbReference>
<feature type="region of interest" description="Disordered" evidence="6">
    <location>
        <begin position="629"/>
        <end position="650"/>
    </location>
</feature>
<dbReference type="CDD" id="cd00078">
    <property type="entry name" value="HECTc"/>
    <property type="match status" value="1"/>
</dbReference>
<reference evidence="8 9" key="1">
    <citation type="submission" date="2024-02" db="EMBL/GenBank/DDBJ databases">
        <title>A draft genome for the cacao thread blight pathogen Marasmius crinis-equi.</title>
        <authorList>
            <person name="Cohen S.P."/>
            <person name="Baruah I.K."/>
            <person name="Amoako-Attah I."/>
            <person name="Bukari Y."/>
            <person name="Meinhardt L.W."/>
            <person name="Bailey B.A."/>
        </authorList>
    </citation>
    <scope>NUCLEOTIDE SEQUENCE [LARGE SCALE GENOMIC DNA]</scope>
    <source>
        <strain evidence="8 9">GH-76</strain>
    </source>
</reference>
<feature type="domain" description="HECT" evidence="7">
    <location>
        <begin position="746"/>
        <end position="866"/>
    </location>
</feature>
<accession>A0ABR3F8H5</accession>
<evidence type="ECO:0000256" key="5">
    <source>
        <dbReference type="PROSITE-ProRule" id="PRU00104"/>
    </source>
</evidence>
<dbReference type="PANTHER" id="PTHR45700">
    <property type="entry name" value="UBIQUITIN-PROTEIN LIGASE E3C"/>
    <property type="match status" value="1"/>
</dbReference>
<evidence type="ECO:0000313" key="9">
    <source>
        <dbReference type="Proteomes" id="UP001465976"/>
    </source>
</evidence>
<comment type="caution">
    <text evidence="5">Lacks conserved residue(s) required for the propagation of feature annotation.</text>
</comment>
<feature type="active site" description="Glycyl thioester intermediate" evidence="5">
    <location>
        <position position="1909"/>
    </location>
</feature>
<dbReference type="Proteomes" id="UP001465976">
    <property type="component" value="Unassembled WGS sequence"/>
</dbReference>